<comment type="similarity">
    <text evidence="7">Belongs to the transglycosylase MltG family.</text>
</comment>
<dbReference type="EC" id="4.2.2.29" evidence="7"/>
<comment type="catalytic activity">
    <reaction evidence="7">
        <text>a peptidoglycan chain = a peptidoglycan chain with N-acetyl-1,6-anhydromuramyl-[peptide] at the reducing end + a peptidoglycan chain with N-acetylglucosamine at the non-reducing end.</text>
        <dbReference type="EC" id="4.2.2.29"/>
    </reaction>
</comment>
<proteinExistence type="inferred from homology"/>
<keyword evidence="4 7" id="KW-0472">Membrane</keyword>
<evidence type="ECO:0000256" key="5">
    <source>
        <dbReference type="ARBA" id="ARBA00023239"/>
    </source>
</evidence>
<evidence type="ECO:0000256" key="6">
    <source>
        <dbReference type="ARBA" id="ARBA00023316"/>
    </source>
</evidence>
<dbReference type="GO" id="GO:0005886">
    <property type="term" value="C:plasma membrane"/>
    <property type="evidence" value="ECO:0007669"/>
    <property type="project" value="UniProtKB-SubCell"/>
</dbReference>
<evidence type="ECO:0000256" key="2">
    <source>
        <dbReference type="ARBA" id="ARBA00022692"/>
    </source>
</evidence>
<accession>E9SFN2</accession>
<dbReference type="Pfam" id="PF02618">
    <property type="entry name" value="YceG"/>
    <property type="match status" value="1"/>
</dbReference>
<protein>
    <recommendedName>
        <fullName evidence="7">Endolytic murein transglycosylase</fullName>
        <ecNumber evidence="7">4.2.2.29</ecNumber>
    </recommendedName>
    <alternativeName>
        <fullName evidence="7">Peptidoglycan lytic transglycosylase</fullName>
    </alternativeName>
    <alternativeName>
        <fullName evidence="7">Peptidoglycan polymerization terminase</fullName>
    </alternativeName>
</protein>
<evidence type="ECO:0000256" key="7">
    <source>
        <dbReference type="HAMAP-Rule" id="MF_02065"/>
    </source>
</evidence>
<dbReference type="PANTHER" id="PTHR30518:SF2">
    <property type="entry name" value="ENDOLYTIC MUREIN TRANSGLYCOSYLASE"/>
    <property type="match status" value="1"/>
</dbReference>
<evidence type="ECO:0000256" key="3">
    <source>
        <dbReference type="ARBA" id="ARBA00022989"/>
    </source>
</evidence>
<feature type="compositionally biased region" description="Basic residues" evidence="8">
    <location>
        <begin position="150"/>
        <end position="165"/>
    </location>
</feature>
<feature type="compositionally biased region" description="Acidic residues" evidence="8">
    <location>
        <begin position="119"/>
        <end position="133"/>
    </location>
</feature>
<dbReference type="NCBIfam" id="TIGR00247">
    <property type="entry name" value="endolytic transglycosylase MltG"/>
    <property type="match status" value="1"/>
</dbReference>
<organism evidence="9 10">
    <name type="scientific">Ruminococcus albus 8</name>
    <dbReference type="NCBI Taxonomy" id="246199"/>
    <lineage>
        <taxon>Bacteria</taxon>
        <taxon>Bacillati</taxon>
        <taxon>Bacillota</taxon>
        <taxon>Clostridia</taxon>
        <taxon>Eubacteriales</taxon>
        <taxon>Oscillospiraceae</taxon>
        <taxon>Ruminococcus</taxon>
    </lineage>
</organism>
<keyword evidence="1 7" id="KW-1003">Cell membrane</keyword>
<name>E9SFN2_RUMAL</name>
<keyword evidence="10" id="KW-1185">Reference proteome</keyword>
<dbReference type="GO" id="GO:0009252">
    <property type="term" value="P:peptidoglycan biosynthetic process"/>
    <property type="evidence" value="ECO:0007669"/>
    <property type="project" value="UniProtKB-UniRule"/>
</dbReference>
<dbReference type="Proteomes" id="UP000004259">
    <property type="component" value="Unassembled WGS sequence"/>
</dbReference>
<dbReference type="HAMAP" id="MF_02065">
    <property type="entry name" value="MltG"/>
    <property type="match status" value="1"/>
</dbReference>
<dbReference type="STRING" id="246199.CUS_7830"/>
<comment type="function">
    <text evidence="7">Functions as a peptidoglycan terminase that cleaves nascent peptidoglycan strands endolytically to terminate their elongation.</text>
</comment>
<dbReference type="PANTHER" id="PTHR30518">
    <property type="entry name" value="ENDOLYTIC MUREIN TRANSGLYCOSYLASE"/>
    <property type="match status" value="1"/>
</dbReference>
<keyword evidence="5 7" id="KW-0456">Lyase</keyword>
<dbReference type="Gene3D" id="3.30.1490.480">
    <property type="entry name" value="Endolytic murein transglycosylase"/>
    <property type="match status" value="1"/>
</dbReference>
<feature type="compositionally biased region" description="Basic and acidic residues" evidence="8">
    <location>
        <begin position="138"/>
        <end position="149"/>
    </location>
</feature>
<keyword evidence="3 7" id="KW-1133">Transmembrane helix</keyword>
<comment type="caution">
    <text evidence="9">The sequence shown here is derived from an EMBL/GenBank/DDBJ whole genome shotgun (WGS) entry which is preliminary data.</text>
</comment>
<dbReference type="eggNOG" id="COG1559">
    <property type="taxonomic scope" value="Bacteria"/>
</dbReference>
<keyword evidence="6 7" id="KW-0961">Cell wall biogenesis/degradation</keyword>
<dbReference type="EMBL" id="ADKM02000122">
    <property type="protein sequence ID" value="EGC01795.1"/>
    <property type="molecule type" value="Genomic_DNA"/>
</dbReference>
<keyword evidence="2 7" id="KW-0812">Transmembrane</keyword>
<evidence type="ECO:0000313" key="10">
    <source>
        <dbReference type="Proteomes" id="UP000004259"/>
    </source>
</evidence>
<dbReference type="GO" id="GO:0008932">
    <property type="term" value="F:lytic endotransglycosylase activity"/>
    <property type="evidence" value="ECO:0007669"/>
    <property type="project" value="UniProtKB-UniRule"/>
</dbReference>
<comment type="subcellular location">
    <subcellularLocation>
        <location evidence="7">Cell membrane</location>
        <topology evidence="7">Single-pass membrane protein</topology>
    </subcellularLocation>
</comment>
<evidence type="ECO:0000256" key="4">
    <source>
        <dbReference type="ARBA" id="ARBA00023136"/>
    </source>
</evidence>
<dbReference type="GO" id="GO:0071555">
    <property type="term" value="P:cell wall organization"/>
    <property type="evidence" value="ECO:0007669"/>
    <property type="project" value="UniProtKB-KW"/>
</dbReference>
<dbReference type="AlphaFoldDB" id="E9SFN2"/>
<gene>
    <name evidence="7" type="primary">mltG</name>
    <name evidence="9" type="ORF">CUS_7830</name>
</gene>
<feature type="compositionally biased region" description="Basic and acidic residues" evidence="8">
    <location>
        <begin position="100"/>
        <end position="118"/>
    </location>
</feature>
<feature type="transmembrane region" description="Helical" evidence="7">
    <location>
        <begin position="168"/>
        <end position="193"/>
    </location>
</feature>
<evidence type="ECO:0000256" key="8">
    <source>
        <dbReference type="SAM" id="MobiDB-lite"/>
    </source>
</evidence>
<evidence type="ECO:0000313" key="9">
    <source>
        <dbReference type="EMBL" id="EGC01795.1"/>
    </source>
</evidence>
<dbReference type="InterPro" id="IPR003770">
    <property type="entry name" value="MLTG-like"/>
</dbReference>
<feature type="site" description="Important for catalytic activity" evidence="7">
    <location>
        <position position="397"/>
    </location>
</feature>
<feature type="region of interest" description="Disordered" evidence="8">
    <location>
        <begin position="100"/>
        <end position="165"/>
    </location>
</feature>
<reference evidence="9 10" key="1">
    <citation type="submission" date="2011-02" db="EMBL/GenBank/DDBJ databases">
        <authorList>
            <person name="Nelson K.E."/>
            <person name="Sutton G."/>
            <person name="Torralba M."/>
            <person name="Durkin S."/>
            <person name="Harkins D."/>
            <person name="Montgomery R."/>
            <person name="Ziemer C."/>
            <person name="Klaassens E."/>
            <person name="Ocuiv P."/>
            <person name="Morrison M."/>
        </authorList>
    </citation>
    <scope>NUCLEOTIDE SEQUENCE [LARGE SCALE GENOMIC DNA]</scope>
    <source>
        <strain evidence="9 10">8</strain>
    </source>
</reference>
<evidence type="ECO:0000256" key="1">
    <source>
        <dbReference type="ARBA" id="ARBA00022475"/>
    </source>
</evidence>
<sequence>MDKINRERVTNIMSDKKFDIDDLFNEDNDDISNNSEKKHQKISSDEIDELLASVKKKNRPSEIKTDEVVENVIEETVPDVADSESDVVAAVPVIGDEKILPDEAKKDSELKKHFGKNSDDEEAEEEDEDEEETNNTPVKKENEKHTDTPKKRKKRSKKGRKKKKKGGIGFNGSIFGGIILVTIILTVSMLLAVGGLTVGMEFYGIGKDENDISFNIPEGSTNEEIADLLFENGIIKNKDLFLMAVKLMKPKKIYPGDITLKPSMSYSDIIEEMEVQRERYETVTLTFIEGSYLVDIADQLEQANVCSADDFLFEFKKDLGYKFESYITDNENAFYSREGYCFPDTYEFYVGDTAYNITKILREHFDSKITDSMYTKMNSMGLTLNDTMTLASIVQLEAANVDEMPRIASVFLNRLKDPDTFPMLQTDTTYKYIDQVIKKKAGNDDMVAHFTEYYDTYAIEGLPAGPICNPGIEAINAVLNPEKTNYYYFCNNLETGETFYAETLEEHEANQIKAGLIEAVENDEDTEEDNGEEYNEYY</sequence>